<protein>
    <recommendedName>
        <fullName evidence="4">PH domain-containing protein</fullName>
    </recommendedName>
</protein>
<accession>A0A839R2H3</accession>
<sequence>MRKEGQIRLRPTRSARAAFLAAALVFVIVLDFLVVISFLGQKLWRDERLFHDLWFSAPALVWLGMLVIALFYLIRATTQSVLVDSRGIRVRGLLRWPRRIDWEDVSAVWAFTDIVRRAPAEAVDGAPDAHDAVIVMATGIRRIANISGRLYGGANQEQMLDAAAAAQVRVERVEQITSAELHRMLPGSLKIVDRFPNVLLGMAALFYVAHNVLTFVIWGL</sequence>
<feature type="transmembrane region" description="Helical" evidence="1">
    <location>
        <begin position="198"/>
        <end position="218"/>
    </location>
</feature>
<evidence type="ECO:0008006" key="4">
    <source>
        <dbReference type="Google" id="ProtNLM"/>
    </source>
</evidence>
<keyword evidence="1" id="KW-0472">Membrane</keyword>
<comment type="caution">
    <text evidence="2">The sequence shown here is derived from an EMBL/GenBank/DDBJ whole genome shotgun (WGS) entry which is preliminary data.</text>
</comment>
<reference evidence="2 3" key="1">
    <citation type="submission" date="2020-08" db="EMBL/GenBank/DDBJ databases">
        <title>Sequencing the genomes of 1000 actinobacteria strains.</title>
        <authorList>
            <person name="Klenk H.-P."/>
        </authorList>
    </citation>
    <scope>NUCLEOTIDE SEQUENCE [LARGE SCALE GENOMIC DNA]</scope>
    <source>
        <strain evidence="2 3">DSM 23040</strain>
    </source>
</reference>
<keyword evidence="3" id="KW-1185">Reference proteome</keyword>
<dbReference type="EMBL" id="JACHWP010000002">
    <property type="protein sequence ID" value="MBB3023076.1"/>
    <property type="molecule type" value="Genomic_DNA"/>
</dbReference>
<feature type="transmembrane region" description="Helical" evidence="1">
    <location>
        <begin position="53"/>
        <end position="74"/>
    </location>
</feature>
<evidence type="ECO:0000256" key="1">
    <source>
        <dbReference type="SAM" id="Phobius"/>
    </source>
</evidence>
<proteinExistence type="predicted"/>
<dbReference type="AlphaFoldDB" id="A0A839R2H3"/>
<organism evidence="2 3">
    <name type="scientific">Helcobacillus massiliensis</name>
    <dbReference type="NCBI Taxonomy" id="521392"/>
    <lineage>
        <taxon>Bacteria</taxon>
        <taxon>Bacillati</taxon>
        <taxon>Actinomycetota</taxon>
        <taxon>Actinomycetes</taxon>
        <taxon>Micrococcales</taxon>
        <taxon>Dermabacteraceae</taxon>
        <taxon>Helcobacillus</taxon>
    </lineage>
</organism>
<feature type="transmembrane region" description="Helical" evidence="1">
    <location>
        <begin position="20"/>
        <end position="41"/>
    </location>
</feature>
<name>A0A839R2H3_9MICO</name>
<dbReference type="RefSeq" id="WP_183375868.1">
    <property type="nucleotide sequence ID" value="NZ_CBCSFZ010000001.1"/>
</dbReference>
<evidence type="ECO:0000313" key="3">
    <source>
        <dbReference type="Proteomes" id="UP000568050"/>
    </source>
</evidence>
<dbReference type="Proteomes" id="UP000568050">
    <property type="component" value="Unassembled WGS sequence"/>
</dbReference>
<gene>
    <name evidence="2" type="ORF">FHX50_001359</name>
</gene>
<evidence type="ECO:0000313" key="2">
    <source>
        <dbReference type="EMBL" id="MBB3023076.1"/>
    </source>
</evidence>
<keyword evidence="1" id="KW-1133">Transmembrane helix</keyword>
<keyword evidence="1" id="KW-0812">Transmembrane</keyword>